<comment type="caution">
    <text evidence="1">The sequence shown here is derived from an EMBL/GenBank/DDBJ whole genome shotgun (WGS) entry which is preliminary data.</text>
</comment>
<reference evidence="1" key="1">
    <citation type="submission" date="2021-02" db="EMBL/GenBank/DDBJ databases">
        <authorList>
            <person name="Nowell W R."/>
        </authorList>
    </citation>
    <scope>NUCLEOTIDE SEQUENCE</scope>
    <source>
        <strain evidence="1">Ploen Becks lab</strain>
    </source>
</reference>
<evidence type="ECO:0000313" key="2">
    <source>
        <dbReference type="Proteomes" id="UP000663879"/>
    </source>
</evidence>
<keyword evidence="2" id="KW-1185">Reference proteome</keyword>
<accession>A0A814GQ78</accession>
<dbReference type="Proteomes" id="UP000663879">
    <property type="component" value="Unassembled WGS sequence"/>
</dbReference>
<sequence length="227" mass="26507">MLINNQNLITPRPPLNFNNPNQSDRLINGVKRLNDRMVDTDEVINAVKQQKDDFSDLCSNRPSPLRVKLSPDIDRYHLIKNCYKLSKTRFSSISISPDLTLVEQQNFQITREIFYKKEYNRLGALIKKEICNFKANNWKDFCDNLNNHRVSDSKLWAKLKSVGNSEEIKHPTIPKLKINNNISKNPKDIADTFAKSFGKVFVDSEEPEFDNVFKEKVEEQFEDLQRD</sequence>
<protein>
    <submittedName>
        <fullName evidence="1">Uncharacterized protein</fullName>
    </submittedName>
</protein>
<dbReference type="EMBL" id="CAJNOC010003829">
    <property type="protein sequence ID" value="CAF0999378.1"/>
    <property type="molecule type" value="Genomic_DNA"/>
</dbReference>
<dbReference type="OrthoDB" id="10221449at2759"/>
<organism evidence="1 2">
    <name type="scientific">Brachionus calyciflorus</name>
    <dbReference type="NCBI Taxonomy" id="104777"/>
    <lineage>
        <taxon>Eukaryota</taxon>
        <taxon>Metazoa</taxon>
        <taxon>Spiralia</taxon>
        <taxon>Gnathifera</taxon>
        <taxon>Rotifera</taxon>
        <taxon>Eurotatoria</taxon>
        <taxon>Monogononta</taxon>
        <taxon>Pseudotrocha</taxon>
        <taxon>Ploima</taxon>
        <taxon>Brachionidae</taxon>
        <taxon>Brachionus</taxon>
    </lineage>
</organism>
<evidence type="ECO:0000313" key="1">
    <source>
        <dbReference type="EMBL" id="CAF0999378.1"/>
    </source>
</evidence>
<proteinExistence type="predicted"/>
<name>A0A814GQ78_9BILA</name>
<gene>
    <name evidence="1" type="ORF">OXX778_LOCUS16324</name>
</gene>
<dbReference type="AlphaFoldDB" id="A0A814GQ78"/>